<evidence type="ECO:0000313" key="1">
    <source>
        <dbReference type="EMBL" id="CUP00770.1"/>
    </source>
</evidence>
<evidence type="ECO:0000313" key="4">
    <source>
        <dbReference type="Proteomes" id="UP000251853"/>
    </source>
</evidence>
<dbReference type="Proteomes" id="UP000251853">
    <property type="component" value="Unassembled WGS sequence"/>
</dbReference>
<dbReference type="AlphaFoldDB" id="A0A174JUE7"/>
<gene>
    <name evidence="1" type="ORF">ERS852480_02418</name>
    <name evidence="2" type="ORF">NCTC11224_03206</name>
</gene>
<accession>A0A174JUE7</accession>
<dbReference type="Proteomes" id="UP000095512">
    <property type="component" value="Unassembled WGS sequence"/>
</dbReference>
<reference evidence="1 3" key="1">
    <citation type="submission" date="2015-09" db="EMBL/GenBank/DDBJ databases">
        <authorList>
            <consortium name="Pathogen Informatics"/>
        </authorList>
    </citation>
    <scope>NUCLEOTIDE SEQUENCE [LARGE SCALE GENOMIC DNA]</scope>
    <source>
        <strain evidence="1 3">2789STDY5834865</strain>
    </source>
</reference>
<protein>
    <submittedName>
        <fullName evidence="1">Uncharacterized protein</fullName>
    </submittedName>
</protein>
<reference evidence="2 4" key="2">
    <citation type="submission" date="2018-06" db="EMBL/GenBank/DDBJ databases">
        <authorList>
            <consortium name="Pathogen Informatics"/>
            <person name="Doyle S."/>
        </authorList>
    </citation>
    <scope>NUCLEOTIDE SEQUENCE [LARGE SCALE GENOMIC DNA]</scope>
    <source>
        <strain evidence="2 4">NCTC11224</strain>
    </source>
</reference>
<keyword evidence="4" id="KW-1185">Reference proteome</keyword>
<evidence type="ECO:0000313" key="3">
    <source>
        <dbReference type="Proteomes" id="UP000095512"/>
    </source>
</evidence>
<name>A0A174JUE7_9FIRM</name>
<organism evidence="1 3">
    <name type="scientific">Enterocloster clostridioformis</name>
    <dbReference type="NCBI Taxonomy" id="1531"/>
    <lineage>
        <taxon>Bacteria</taxon>
        <taxon>Bacillati</taxon>
        <taxon>Bacillota</taxon>
        <taxon>Clostridia</taxon>
        <taxon>Lachnospirales</taxon>
        <taxon>Lachnospiraceae</taxon>
        <taxon>Enterocloster</taxon>
    </lineage>
</organism>
<sequence>MEMQITVKDKNDAVKAEAAGREQAVLAWKGEYEEGDKIIFSFPEKNRFYIIRVDDTMDEAFIYGAGDVLVYEVPFGEGKTSYNPKSLGLTSLTTTGGKR</sequence>
<dbReference type="EMBL" id="CZAB01000019">
    <property type="protein sequence ID" value="CUP00770.1"/>
    <property type="molecule type" value="Genomic_DNA"/>
</dbReference>
<evidence type="ECO:0000313" key="2">
    <source>
        <dbReference type="EMBL" id="SQB14175.1"/>
    </source>
</evidence>
<proteinExistence type="predicted"/>
<dbReference type="EMBL" id="UAVW01000015">
    <property type="protein sequence ID" value="SQB14175.1"/>
    <property type="molecule type" value="Genomic_DNA"/>
</dbReference>